<keyword evidence="1" id="KW-1277">Toxin-antitoxin system</keyword>
<dbReference type="Gene3D" id="3.30.920.30">
    <property type="entry name" value="Hypothetical protein"/>
    <property type="match status" value="1"/>
</dbReference>
<dbReference type="EMBL" id="LAZR01001098">
    <property type="protein sequence ID" value="KKN50719.1"/>
    <property type="molecule type" value="Genomic_DNA"/>
</dbReference>
<proteinExistence type="predicted"/>
<dbReference type="InterPro" id="IPR038570">
    <property type="entry name" value="HicA_sf"/>
</dbReference>
<dbReference type="GO" id="GO:0004519">
    <property type="term" value="F:endonuclease activity"/>
    <property type="evidence" value="ECO:0007669"/>
    <property type="project" value="UniProtKB-KW"/>
</dbReference>
<dbReference type="SUPFAM" id="SSF52799">
    <property type="entry name" value="(Phosphotyrosine protein) phosphatases II"/>
    <property type="match status" value="1"/>
</dbReference>
<gene>
    <name evidence="8" type="ORF">LCGC14_0629800</name>
</gene>
<dbReference type="InterPro" id="IPR016130">
    <property type="entry name" value="Tyr_Pase_AS"/>
</dbReference>
<evidence type="ECO:0000313" key="8">
    <source>
        <dbReference type="EMBL" id="KKN50719.1"/>
    </source>
</evidence>
<dbReference type="GO" id="GO:0016787">
    <property type="term" value="F:hydrolase activity"/>
    <property type="evidence" value="ECO:0007669"/>
    <property type="project" value="UniProtKB-KW"/>
</dbReference>
<comment type="caution">
    <text evidence="8">The sequence shown here is derived from an EMBL/GenBank/DDBJ whole genome shotgun (WGS) entry which is preliminary data.</text>
</comment>
<reference evidence="8" key="1">
    <citation type="journal article" date="2015" name="Nature">
        <title>Complex archaea that bridge the gap between prokaryotes and eukaryotes.</title>
        <authorList>
            <person name="Spang A."/>
            <person name="Saw J.H."/>
            <person name="Jorgensen S.L."/>
            <person name="Zaremba-Niedzwiedzka K."/>
            <person name="Martijn J."/>
            <person name="Lind A.E."/>
            <person name="van Eijk R."/>
            <person name="Schleper C."/>
            <person name="Guy L."/>
            <person name="Ettema T.J."/>
        </authorList>
    </citation>
    <scope>NUCLEOTIDE SEQUENCE</scope>
</reference>
<sequence length="409" mass="47009">MSWLVEAVRFEGSHGGSSSQYYDVPDTHTFDQLYSWPQKNPVVFLGGNDKGDVEQVKAISGSFPCIRINVAAQEPQFSYNLPPADISFTLPEFPTWDLQTYERTKNEFNKAVQTTVKAIQHSTPECPLYIHCVAGINRSASVLAAALTEISGQPLINILRDMKTRRSIVSPHDAYFMMATDYSPADSPEWKANVQRELDMDKSIGLVACRNWMKKTSARQFKGKGIASITNLRFNDVHRILSGWGYELSRSSGSHRIYTKPDKNTVTITAPHGGQLHIRGTQDALSKAAREHQVSLLDFLQINIPQPESVSSTPQWQKQPWYQEAKPMPFKRTLDYMGQNYQKSRDWLRGIFTMTPERIQDQLHEMKEELAQPQHPNRQEWLQKEIAILERELEKTSSWKYRYKNAWRE</sequence>
<keyword evidence="5" id="KW-0694">RNA-binding</keyword>
<organism evidence="8">
    <name type="scientific">marine sediment metagenome</name>
    <dbReference type="NCBI Taxonomy" id="412755"/>
    <lineage>
        <taxon>unclassified sequences</taxon>
        <taxon>metagenomes</taxon>
        <taxon>ecological metagenomes</taxon>
    </lineage>
</organism>
<evidence type="ECO:0000256" key="1">
    <source>
        <dbReference type="ARBA" id="ARBA00022649"/>
    </source>
</evidence>
<evidence type="ECO:0000256" key="4">
    <source>
        <dbReference type="ARBA" id="ARBA00022801"/>
    </source>
</evidence>
<name>A0A0F9R7G6_9ZZZZ</name>
<feature type="domain" description="Tyrosine specific protein phosphatases" evidence="7">
    <location>
        <begin position="106"/>
        <end position="177"/>
    </location>
</feature>
<dbReference type="PROSITE" id="PS50056">
    <property type="entry name" value="TYR_PHOSPHATASE_2"/>
    <property type="match status" value="1"/>
</dbReference>
<evidence type="ECO:0000256" key="5">
    <source>
        <dbReference type="ARBA" id="ARBA00022884"/>
    </source>
</evidence>
<dbReference type="PROSITE" id="PS00383">
    <property type="entry name" value="TYR_PHOSPHATASE_1"/>
    <property type="match status" value="1"/>
</dbReference>
<evidence type="ECO:0000256" key="2">
    <source>
        <dbReference type="ARBA" id="ARBA00022722"/>
    </source>
</evidence>
<dbReference type="InterPro" id="IPR029021">
    <property type="entry name" value="Prot-tyrosine_phosphatase-like"/>
</dbReference>
<dbReference type="AlphaFoldDB" id="A0A0F9R7G6"/>
<dbReference type="InterPro" id="IPR000387">
    <property type="entry name" value="Tyr_Pase_dom"/>
</dbReference>
<dbReference type="SUPFAM" id="SSF54786">
    <property type="entry name" value="YcfA/nrd intein domain"/>
    <property type="match status" value="1"/>
</dbReference>
<keyword evidence="2" id="KW-0540">Nuclease</keyword>
<dbReference type="GO" id="GO:0003729">
    <property type="term" value="F:mRNA binding"/>
    <property type="evidence" value="ECO:0007669"/>
    <property type="project" value="InterPro"/>
</dbReference>
<dbReference type="Pfam" id="PF07927">
    <property type="entry name" value="HicA_toxin"/>
    <property type="match status" value="1"/>
</dbReference>
<dbReference type="InterPro" id="IPR012933">
    <property type="entry name" value="HicA_mRNA_interferase"/>
</dbReference>
<evidence type="ECO:0000256" key="6">
    <source>
        <dbReference type="ARBA" id="ARBA00023016"/>
    </source>
</evidence>
<keyword evidence="6" id="KW-0346">Stress response</keyword>
<evidence type="ECO:0000256" key="3">
    <source>
        <dbReference type="ARBA" id="ARBA00022759"/>
    </source>
</evidence>
<dbReference type="Gene3D" id="3.90.190.10">
    <property type="entry name" value="Protein tyrosine phosphatase superfamily"/>
    <property type="match status" value="1"/>
</dbReference>
<keyword evidence="3" id="KW-0255">Endonuclease</keyword>
<keyword evidence="4" id="KW-0378">Hydrolase</keyword>
<protein>
    <recommendedName>
        <fullName evidence="7">Tyrosine specific protein phosphatases domain-containing protein</fullName>
    </recommendedName>
</protein>
<evidence type="ECO:0000259" key="7">
    <source>
        <dbReference type="PROSITE" id="PS50056"/>
    </source>
</evidence>
<accession>A0A0F9R7G6</accession>